<proteinExistence type="predicted"/>
<evidence type="ECO:0000313" key="2">
    <source>
        <dbReference type="EMBL" id="TEB30191.1"/>
    </source>
</evidence>
<comment type="caution">
    <text evidence="2">The sequence shown here is derived from an EMBL/GenBank/DDBJ whole genome shotgun (WGS) entry which is preliminary data.</text>
</comment>
<gene>
    <name evidence="2" type="ORF">FA13DRAFT_1734010</name>
</gene>
<organism evidence="2 3">
    <name type="scientific">Coprinellus micaceus</name>
    <name type="common">Glistening ink-cap mushroom</name>
    <name type="synonym">Coprinus micaceus</name>
    <dbReference type="NCBI Taxonomy" id="71717"/>
    <lineage>
        <taxon>Eukaryota</taxon>
        <taxon>Fungi</taxon>
        <taxon>Dikarya</taxon>
        <taxon>Basidiomycota</taxon>
        <taxon>Agaricomycotina</taxon>
        <taxon>Agaricomycetes</taxon>
        <taxon>Agaricomycetidae</taxon>
        <taxon>Agaricales</taxon>
        <taxon>Agaricineae</taxon>
        <taxon>Psathyrellaceae</taxon>
        <taxon>Coprinellus</taxon>
    </lineage>
</organism>
<name>A0A4Y7T872_COPMI</name>
<dbReference type="EMBL" id="QPFP01000024">
    <property type="protein sequence ID" value="TEB30191.1"/>
    <property type="molecule type" value="Genomic_DNA"/>
</dbReference>
<feature type="compositionally biased region" description="Basic and acidic residues" evidence="1">
    <location>
        <begin position="84"/>
        <end position="97"/>
    </location>
</feature>
<evidence type="ECO:0000313" key="3">
    <source>
        <dbReference type="Proteomes" id="UP000298030"/>
    </source>
</evidence>
<dbReference type="AlphaFoldDB" id="A0A4Y7T872"/>
<dbReference type="OrthoDB" id="21625at2759"/>
<accession>A0A4Y7T872</accession>
<sequence>MDSNALPKGHIPGWVAPSAAAPKPLSKRGKAGPVPDNWDDDEEETPAATSKTAEPTAAKSEGKASTSVPTPKGTTETNDSTKSLVDKLEKLNVESQE</sequence>
<dbReference type="Proteomes" id="UP000298030">
    <property type="component" value="Unassembled WGS sequence"/>
</dbReference>
<protein>
    <submittedName>
        <fullName evidence="2">Uncharacterized protein</fullName>
    </submittedName>
</protein>
<feature type="compositionally biased region" description="Polar residues" evidence="1">
    <location>
        <begin position="63"/>
        <end position="83"/>
    </location>
</feature>
<reference evidence="2 3" key="1">
    <citation type="journal article" date="2019" name="Nat. Ecol. Evol.">
        <title>Megaphylogeny resolves global patterns of mushroom evolution.</title>
        <authorList>
            <person name="Varga T."/>
            <person name="Krizsan K."/>
            <person name="Foldi C."/>
            <person name="Dima B."/>
            <person name="Sanchez-Garcia M."/>
            <person name="Sanchez-Ramirez S."/>
            <person name="Szollosi G.J."/>
            <person name="Szarkandi J.G."/>
            <person name="Papp V."/>
            <person name="Albert L."/>
            <person name="Andreopoulos W."/>
            <person name="Angelini C."/>
            <person name="Antonin V."/>
            <person name="Barry K.W."/>
            <person name="Bougher N.L."/>
            <person name="Buchanan P."/>
            <person name="Buyck B."/>
            <person name="Bense V."/>
            <person name="Catcheside P."/>
            <person name="Chovatia M."/>
            <person name="Cooper J."/>
            <person name="Damon W."/>
            <person name="Desjardin D."/>
            <person name="Finy P."/>
            <person name="Geml J."/>
            <person name="Haridas S."/>
            <person name="Hughes K."/>
            <person name="Justo A."/>
            <person name="Karasinski D."/>
            <person name="Kautmanova I."/>
            <person name="Kiss B."/>
            <person name="Kocsube S."/>
            <person name="Kotiranta H."/>
            <person name="LaButti K.M."/>
            <person name="Lechner B.E."/>
            <person name="Liimatainen K."/>
            <person name="Lipzen A."/>
            <person name="Lukacs Z."/>
            <person name="Mihaltcheva S."/>
            <person name="Morgado L.N."/>
            <person name="Niskanen T."/>
            <person name="Noordeloos M.E."/>
            <person name="Ohm R.A."/>
            <person name="Ortiz-Santana B."/>
            <person name="Ovrebo C."/>
            <person name="Racz N."/>
            <person name="Riley R."/>
            <person name="Savchenko A."/>
            <person name="Shiryaev A."/>
            <person name="Soop K."/>
            <person name="Spirin V."/>
            <person name="Szebenyi C."/>
            <person name="Tomsovsky M."/>
            <person name="Tulloss R.E."/>
            <person name="Uehling J."/>
            <person name="Grigoriev I.V."/>
            <person name="Vagvolgyi C."/>
            <person name="Papp T."/>
            <person name="Martin F.M."/>
            <person name="Miettinen O."/>
            <person name="Hibbett D.S."/>
            <person name="Nagy L.G."/>
        </authorList>
    </citation>
    <scope>NUCLEOTIDE SEQUENCE [LARGE SCALE GENOMIC DNA]</scope>
    <source>
        <strain evidence="2 3">FP101781</strain>
    </source>
</reference>
<dbReference type="STRING" id="71717.A0A4Y7T872"/>
<feature type="region of interest" description="Disordered" evidence="1">
    <location>
        <begin position="1"/>
        <end position="97"/>
    </location>
</feature>
<evidence type="ECO:0000256" key="1">
    <source>
        <dbReference type="SAM" id="MobiDB-lite"/>
    </source>
</evidence>
<keyword evidence="3" id="KW-1185">Reference proteome</keyword>